<evidence type="ECO:0000313" key="3">
    <source>
        <dbReference type="Proteomes" id="UP000055590"/>
    </source>
</evidence>
<accession>A0A0K1P899</accession>
<dbReference type="KEGG" id="vin:AKJ08_0048"/>
<gene>
    <name evidence="2" type="ORF">AKJ08_0048</name>
</gene>
<sequence length="63" mass="6910">MAKAKLDSSERRTFTLNPSQNNEDVVSPSVSTHAQKVRRGRSVPLRSMDGEVAMEPENVALLA</sequence>
<dbReference type="EMBL" id="CP012332">
    <property type="protein sequence ID" value="AKU89661.1"/>
    <property type="molecule type" value="Genomic_DNA"/>
</dbReference>
<proteinExistence type="predicted"/>
<feature type="compositionally biased region" description="Polar residues" evidence="1">
    <location>
        <begin position="14"/>
        <end position="34"/>
    </location>
</feature>
<feature type="compositionally biased region" description="Basic and acidic residues" evidence="1">
    <location>
        <begin position="1"/>
        <end position="13"/>
    </location>
</feature>
<name>A0A0K1P899_9BACT</name>
<dbReference type="AlphaFoldDB" id="A0A0K1P899"/>
<reference evidence="2 3" key="1">
    <citation type="submission" date="2015-08" db="EMBL/GenBank/DDBJ databases">
        <authorList>
            <person name="Babu N.S."/>
            <person name="Beckwith C.J."/>
            <person name="Beseler K.G."/>
            <person name="Brison A."/>
            <person name="Carone J.V."/>
            <person name="Caskin T.P."/>
            <person name="Diamond M."/>
            <person name="Durham M.E."/>
            <person name="Foxe J.M."/>
            <person name="Go M."/>
            <person name="Henderson B.A."/>
            <person name="Jones I.B."/>
            <person name="McGettigan J.A."/>
            <person name="Micheletti S.J."/>
            <person name="Nasrallah M.E."/>
            <person name="Ortiz D."/>
            <person name="Piller C.R."/>
            <person name="Privatt S.R."/>
            <person name="Schneider S.L."/>
            <person name="Sharp S."/>
            <person name="Smith T.C."/>
            <person name="Stanton J.D."/>
            <person name="Ullery H.E."/>
            <person name="Wilson R.J."/>
            <person name="Serrano M.G."/>
            <person name="Buck G."/>
            <person name="Lee V."/>
            <person name="Wang Y."/>
            <person name="Carvalho R."/>
            <person name="Voegtly L."/>
            <person name="Shi R."/>
            <person name="Duckworth R."/>
            <person name="Johnson A."/>
            <person name="Loviza R."/>
            <person name="Walstead R."/>
            <person name="Shah Z."/>
            <person name="Kiflezghi M."/>
            <person name="Wade K."/>
            <person name="Ball S.L."/>
            <person name="Bradley K.W."/>
            <person name="Asai D.J."/>
            <person name="Bowman C.A."/>
            <person name="Russell D.A."/>
            <person name="Pope W.H."/>
            <person name="Jacobs-Sera D."/>
            <person name="Hendrix R.W."/>
            <person name="Hatfull G.F."/>
        </authorList>
    </citation>
    <scope>NUCLEOTIDE SEQUENCE [LARGE SCALE GENOMIC DNA]</scope>
    <source>
        <strain evidence="2 3">DSM 27710</strain>
    </source>
</reference>
<feature type="region of interest" description="Disordered" evidence="1">
    <location>
        <begin position="1"/>
        <end position="41"/>
    </location>
</feature>
<evidence type="ECO:0000256" key="1">
    <source>
        <dbReference type="SAM" id="MobiDB-lite"/>
    </source>
</evidence>
<protein>
    <submittedName>
        <fullName evidence="2">Uncharacterized protein</fullName>
    </submittedName>
</protein>
<evidence type="ECO:0000313" key="2">
    <source>
        <dbReference type="EMBL" id="AKU89661.1"/>
    </source>
</evidence>
<keyword evidence="3" id="KW-1185">Reference proteome</keyword>
<dbReference type="Proteomes" id="UP000055590">
    <property type="component" value="Chromosome"/>
</dbReference>
<organism evidence="2 3">
    <name type="scientific">Vulgatibacter incomptus</name>
    <dbReference type="NCBI Taxonomy" id="1391653"/>
    <lineage>
        <taxon>Bacteria</taxon>
        <taxon>Pseudomonadati</taxon>
        <taxon>Myxococcota</taxon>
        <taxon>Myxococcia</taxon>
        <taxon>Myxococcales</taxon>
        <taxon>Cystobacterineae</taxon>
        <taxon>Vulgatibacteraceae</taxon>
        <taxon>Vulgatibacter</taxon>
    </lineage>
</organism>
<dbReference type="STRING" id="1391653.AKJ08_0048"/>